<feature type="non-terminal residue" evidence="1">
    <location>
        <position position="1"/>
    </location>
</feature>
<dbReference type="AlphaFoldDB" id="A0A4Y2R0Q4"/>
<gene>
    <name evidence="1" type="ORF">AVEN_57243_1</name>
</gene>
<dbReference type="Proteomes" id="UP000499080">
    <property type="component" value="Unassembled WGS sequence"/>
</dbReference>
<proteinExistence type="predicted"/>
<sequence length="46" mass="5295">RITERLLDPRLLPLCFGLKPAVNECWKDHGLEKSLLKNSIDQETGF</sequence>
<evidence type="ECO:0000313" key="2">
    <source>
        <dbReference type="Proteomes" id="UP000499080"/>
    </source>
</evidence>
<protein>
    <submittedName>
        <fullName evidence="1">Uncharacterized protein</fullName>
    </submittedName>
</protein>
<name>A0A4Y2R0Q4_ARAVE</name>
<evidence type="ECO:0000313" key="1">
    <source>
        <dbReference type="EMBL" id="GBN69247.1"/>
    </source>
</evidence>
<accession>A0A4Y2R0Q4</accession>
<comment type="caution">
    <text evidence="1">The sequence shown here is derived from an EMBL/GenBank/DDBJ whole genome shotgun (WGS) entry which is preliminary data.</text>
</comment>
<keyword evidence="2" id="KW-1185">Reference proteome</keyword>
<dbReference type="EMBL" id="BGPR01015444">
    <property type="protein sequence ID" value="GBN69247.1"/>
    <property type="molecule type" value="Genomic_DNA"/>
</dbReference>
<reference evidence="1 2" key="1">
    <citation type="journal article" date="2019" name="Sci. Rep.">
        <title>Orb-weaving spider Araneus ventricosus genome elucidates the spidroin gene catalogue.</title>
        <authorList>
            <person name="Kono N."/>
            <person name="Nakamura H."/>
            <person name="Ohtoshi R."/>
            <person name="Moran D.A.P."/>
            <person name="Shinohara A."/>
            <person name="Yoshida Y."/>
            <person name="Fujiwara M."/>
            <person name="Mori M."/>
            <person name="Tomita M."/>
            <person name="Arakawa K."/>
        </authorList>
    </citation>
    <scope>NUCLEOTIDE SEQUENCE [LARGE SCALE GENOMIC DNA]</scope>
</reference>
<organism evidence="1 2">
    <name type="scientific">Araneus ventricosus</name>
    <name type="common">Orbweaver spider</name>
    <name type="synonym">Epeira ventricosa</name>
    <dbReference type="NCBI Taxonomy" id="182803"/>
    <lineage>
        <taxon>Eukaryota</taxon>
        <taxon>Metazoa</taxon>
        <taxon>Ecdysozoa</taxon>
        <taxon>Arthropoda</taxon>
        <taxon>Chelicerata</taxon>
        <taxon>Arachnida</taxon>
        <taxon>Araneae</taxon>
        <taxon>Araneomorphae</taxon>
        <taxon>Entelegynae</taxon>
        <taxon>Araneoidea</taxon>
        <taxon>Araneidae</taxon>
        <taxon>Araneus</taxon>
    </lineage>
</organism>